<comment type="caution">
    <text evidence="2">The sequence shown here is derived from an EMBL/GenBank/DDBJ whole genome shotgun (WGS) entry which is preliminary data.</text>
</comment>
<evidence type="ECO:0000313" key="2">
    <source>
        <dbReference type="EMBL" id="MFD1512526.1"/>
    </source>
</evidence>
<dbReference type="AlphaFoldDB" id="A0ABD6ARP7"/>
<evidence type="ECO:0000313" key="3">
    <source>
        <dbReference type="Proteomes" id="UP001597187"/>
    </source>
</evidence>
<keyword evidence="3" id="KW-1185">Reference proteome</keyword>
<reference evidence="2 3" key="1">
    <citation type="journal article" date="2019" name="Int. J. Syst. Evol. Microbiol.">
        <title>The Global Catalogue of Microorganisms (GCM) 10K type strain sequencing project: providing services to taxonomists for standard genome sequencing and annotation.</title>
        <authorList>
            <consortium name="The Broad Institute Genomics Platform"/>
            <consortium name="The Broad Institute Genome Sequencing Center for Infectious Disease"/>
            <person name="Wu L."/>
            <person name="Ma J."/>
        </authorList>
    </citation>
    <scope>NUCLEOTIDE SEQUENCE [LARGE SCALE GENOMIC DNA]</scope>
    <source>
        <strain evidence="2 3">CGMCC 1.12563</strain>
    </source>
</reference>
<evidence type="ECO:0000256" key="1">
    <source>
        <dbReference type="SAM" id="MobiDB-lite"/>
    </source>
</evidence>
<organism evidence="2 3">
    <name type="scientific">Halomarina rubra</name>
    <dbReference type="NCBI Taxonomy" id="2071873"/>
    <lineage>
        <taxon>Archaea</taxon>
        <taxon>Methanobacteriati</taxon>
        <taxon>Methanobacteriota</taxon>
        <taxon>Stenosarchaea group</taxon>
        <taxon>Halobacteria</taxon>
        <taxon>Halobacteriales</taxon>
        <taxon>Natronomonadaceae</taxon>
        <taxon>Halomarina</taxon>
    </lineage>
</organism>
<sequence>MEHDEDAGHPDDEPVYPGDFITEEFTSGGPLAESDTTDAVTIWITDFEEYTGILEQEGIDSSFIERVFPDVYAYFSEEEHAIVEFVSGNHASATQYFDVSLTALSTVIDTTESIHTIATENGLDTLVERTESDLQFYEELHSEGESLHRFSAAHAALLTGNTRAAADLFEEAETRLAAGENELLAQMSAAYKTLCQGNHALYLQNFAEAANLFDQAAFRLRNLTDDFTDELEESGTALLNSEIAICGYLEQVARATRSHQQGDYGTAIRHFESARNTCKTVIEDMFPAIDADTSEVPPVVRERIAAIWPSLLGLSTGRLRQCEGLDLQKRMKYDRAIEQYREAQTEFDHAAGLMLGSNLPTSSEYYTLLRNYANEVVPILIVQCNHEKELKGERDAVIGELNLMVDTFVNKINRLDVHVETWADATATADVTVDIVNEFRHNIDLQIADLLAELPDADLPSEDKDRLETAAQEVQNAQGVEPYFEKVRTLGVLAEDIVNSIDTIIDTSETVLEKAAPIVPILKTLATIAMFI</sequence>
<evidence type="ECO:0008006" key="4">
    <source>
        <dbReference type="Google" id="ProtNLM"/>
    </source>
</evidence>
<accession>A0ABD6ARP7</accession>
<protein>
    <recommendedName>
        <fullName evidence="4">Tetratricopeptide repeat protein</fullName>
    </recommendedName>
</protein>
<feature type="region of interest" description="Disordered" evidence="1">
    <location>
        <begin position="1"/>
        <end position="33"/>
    </location>
</feature>
<feature type="compositionally biased region" description="Basic and acidic residues" evidence="1">
    <location>
        <begin position="1"/>
        <end position="12"/>
    </location>
</feature>
<name>A0ABD6ARP7_9EURY</name>
<dbReference type="Proteomes" id="UP001597187">
    <property type="component" value="Unassembled WGS sequence"/>
</dbReference>
<proteinExistence type="predicted"/>
<gene>
    <name evidence="2" type="ORF">ACFSBT_04430</name>
</gene>
<dbReference type="EMBL" id="JBHUDC010000002">
    <property type="protein sequence ID" value="MFD1512526.1"/>
    <property type="molecule type" value="Genomic_DNA"/>
</dbReference>
<dbReference type="RefSeq" id="WP_250872502.1">
    <property type="nucleotide sequence ID" value="NZ_JALXFV010000002.1"/>
</dbReference>